<dbReference type="AlphaFoldDB" id="A0A0F9PCW3"/>
<sequence length="80" mass="8831">MAKKGKLTVQEAGRKGGKSTSRRYGPEFYETIGRKGGKIGGPKGGQTTKKRYGHEFYEEIGRKGGQKVRALINKGKRSMK</sequence>
<dbReference type="Pfam" id="PF10685">
    <property type="entry name" value="KGG"/>
    <property type="match status" value="1"/>
</dbReference>
<proteinExistence type="predicted"/>
<organism evidence="2">
    <name type="scientific">marine sediment metagenome</name>
    <dbReference type="NCBI Taxonomy" id="412755"/>
    <lineage>
        <taxon>unclassified sequences</taxon>
        <taxon>metagenomes</taxon>
        <taxon>ecological metagenomes</taxon>
    </lineage>
</organism>
<evidence type="ECO:0000313" key="2">
    <source>
        <dbReference type="EMBL" id="KKN27999.1"/>
    </source>
</evidence>
<protein>
    <recommendedName>
        <fullName evidence="3">General stress protein B</fullName>
    </recommendedName>
</protein>
<gene>
    <name evidence="2" type="ORF">LCGC14_0858790</name>
</gene>
<reference evidence="2" key="1">
    <citation type="journal article" date="2015" name="Nature">
        <title>Complex archaea that bridge the gap between prokaryotes and eukaryotes.</title>
        <authorList>
            <person name="Spang A."/>
            <person name="Saw J.H."/>
            <person name="Jorgensen S.L."/>
            <person name="Zaremba-Niedzwiedzka K."/>
            <person name="Martijn J."/>
            <person name="Lind A.E."/>
            <person name="van Eijk R."/>
            <person name="Schleper C."/>
            <person name="Guy L."/>
            <person name="Ettema T.J."/>
        </authorList>
    </citation>
    <scope>NUCLEOTIDE SEQUENCE</scope>
</reference>
<feature type="region of interest" description="Disordered" evidence="1">
    <location>
        <begin position="1"/>
        <end position="50"/>
    </location>
</feature>
<dbReference type="EMBL" id="LAZR01002598">
    <property type="protein sequence ID" value="KKN27999.1"/>
    <property type="molecule type" value="Genomic_DNA"/>
</dbReference>
<comment type="caution">
    <text evidence="2">The sequence shown here is derived from an EMBL/GenBank/DDBJ whole genome shotgun (WGS) entry which is preliminary data.</text>
</comment>
<name>A0A0F9PCW3_9ZZZZ</name>
<dbReference type="InterPro" id="IPR019626">
    <property type="entry name" value="Stress-induced_KGG_rpt"/>
</dbReference>
<evidence type="ECO:0000256" key="1">
    <source>
        <dbReference type="SAM" id="MobiDB-lite"/>
    </source>
</evidence>
<evidence type="ECO:0008006" key="3">
    <source>
        <dbReference type="Google" id="ProtNLM"/>
    </source>
</evidence>
<accession>A0A0F9PCW3</accession>